<dbReference type="GO" id="GO:0005886">
    <property type="term" value="C:plasma membrane"/>
    <property type="evidence" value="ECO:0007669"/>
    <property type="project" value="UniProtKB-SubCell"/>
</dbReference>
<name>A0A9Y1BRA2_9ARCH</name>
<sequence length="165" mass="18507">MLLSPTILFLISIIALVVGILSVIAGLGGGVFIVPILAVLFEYEMPTVVGTTLSSTVFISLVGVLGARKRKEIDFKFAFAFLIPAMISTFLGALITDMIPEVVLLSILFSLALLLSVKMLFESRKKKKLGIETYRRDKIHELKQVRKEQEEHRHKIAFFARFHYP</sequence>
<feature type="transmembrane region" description="Helical" evidence="5">
    <location>
        <begin position="7"/>
        <end position="40"/>
    </location>
</feature>
<organism evidence="6">
    <name type="scientific">Candidatus Heimdallarchaeum endolithica</name>
    <dbReference type="NCBI Taxonomy" id="2876572"/>
    <lineage>
        <taxon>Archaea</taxon>
        <taxon>Promethearchaeati</taxon>
        <taxon>Candidatus Heimdallarchaeota</taxon>
        <taxon>Candidatus Heimdallarchaeia (ex Rinke et al. 2021) (nom. nud.)</taxon>
        <taxon>Candidatus Heimdallarchaeales</taxon>
        <taxon>Candidatus Heimdallarchaeaceae</taxon>
        <taxon>Candidatus Heimdallarchaeum</taxon>
    </lineage>
</organism>
<feature type="transmembrane region" description="Helical" evidence="5">
    <location>
        <begin position="46"/>
        <end position="65"/>
    </location>
</feature>
<protein>
    <recommendedName>
        <fullName evidence="5">Probable membrane transporter protein</fullName>
    </recommendedName>
</protein>
<comment type="similarity">
    <text evidence="5">Belongs to the 4-toluene sulfonate uptake permease (TSUP) (TC 2.A.102) family.</text>
</comment>
<feature type="transmembrane region" description="Helical" evidence="5">
    <location>
        <begin position="102"/>
        <end position="121"/>
    </location>
</feature>
<proteinExistence type="inferred from homology"/>
<evidence type="ECO:0000256" key="3">
    <source>
        <dbReference type="ARBA" id="ARBA00022989"/>
    </source>
</evidence>
<evidence type="ECO:0000256" key="2">
    <source>
        <dbReference type="ARBA" id="ARBA00022692"/>
    </source>
</evidence>
<evidence type="ECO:0000313" key="6">
    <source>
        <dbReference type="EMBL" id="UJG43758.1"/>
    </source>
</evidence>
<dbReference type="Pfam" id="PF01925">
    <property type="entry name" value="TauE"/>
    <property type="match status" value="1"/>
</dbReference>
<keyword evidence="5" id="KW-1003">Cell membrane</keyword>
<gene>
    <name evidence="6" type="ORF">K9W46_00910</name>
</gene>
<dbReference type="Proteomes" id="UP001200513">
    <property type="component" value="Chromosome"/>
</dbReference>
<dbReference type="AlphaFoldDB" id="A0A9Y1BRA2"/>
<keyword evidence="2 5" id="KW-0812">Transmembrane</keyword>
<dbReference type="EMBL" id="CP084167">
    <property type="protein sequence ID" value="UJG43758.1"/>
    <property type="molecule type" value="Genomic_DNA"/>
</dbReference>
<reference evidence="6" key="1">
    <citation type="journal article" date="2022" name="Nat. Microbiol.">
        <title>Unique mobile elements and scalable gene flow at the prokaryote-eukaryote boundary revealed by circularized Asgard archaea genomes.</title>
        <authorList>
            <person name="Wu F."/>
            <person name="Speth D.R."/>
            <person name="Philosof A."/>
            <person name="Cremiere A."/>
            <person name="Narayanan A."/>
            <person name="Barco R.A."/>
            <person name="Connon S.A."/>
            <person name="Amend J.P."/>
            <person name="Antoshechkin I.A."/>
            <person name="Orphan V.J."/>
        </authorList>
    </citation>
    <scope>NUCLEOTIDE SEQUENCE</scope>
    <source>
        <strain evidence="6">PR6</strain>
    </source>
</reference>
<comment type="subcellular location">
    <subcellularLocation>
        <location evidence="5">Cell membrane</location>
        <topology evidence="5">Multi-pass membrane protein</topology>
    </subcellularLocation>
    <subcellularLocation>
        <location evidence="1">Membrane</location>
        <topology evidence="1">Multi-pass membrane protein</topology>
    </subcellularLocation>
</comment>
<evidence type="ECO:0000256" key="1">
    <source>
        <dbReference type="ARBA" id="ARBA00004141"/>
    </source>
</evidence>
<keyword evidence="4 5" id="KW-0472">Membrane</keyword>
<feature type="transmembrane region" description="Helical" evidence="5">
    <location>
        <begin position="77"/>
        <end position="96"/>
    </location>
</feature>
<evidence type="ECO:0000256" key="5">
    <source>
        <dbReference type="RuleBase" id="RU363041"/>
    </source>
</evidence>
<accession>A0A9Y1BRA2</accession>
<dbReference type="InterPro" id="IPR002781">
    <property type="entry name" value="TM_pro_TauE-like"/>
</dbReference>
<dbReference type="PANTHER" id="PTHR43483:SF3">
    <property type="entry name" value="MEMBRANE TRANSPORTER PROTEIN HI_0806-RELATED"/>
    <property type="match status" value="1"/>
</dbReference>
<keyword evidence="3 5" id="KW-1133">Transmembrane helix</keyword>
<dbReference type="PANTHER" id="PTHR43483">
    <property type="entry name" value="MEMBRANE TRANSPORTER PROTEIN HI_0806-RELATED"/>
    <property type="match status" value="1"/>
</dbReference>
<evidence type="ECO:0000256" key="4">
    <source>
        <dbReference type="ARBA" id="ARBA00023136"/>
    </source>
</evidence>